<keyword evidence="8" id="KW-1185">Reference proteome</keyword>
<evidence type="ECO:0000256" key="4">
    <source>
        <dbReference type="ARBA" id="ARBA00022989"/>
    </source>
</evidence>
<dbReference type="Proteomes" id="UP000175679">
    <property type="component" value="Unassembled WGS sequence"/>
</dbReference>
<evidence type="ECO:0000256" key="1">
    <source>
        <dbReference type="ARBA" id="ARBA00022475"/>
    </source>
</evidence>
<keyword evidence="1" id="KW-1003">Cell membrane</keyword>
<proteinExistence type="predicted"/>
<accession>A0A1E7QJL0</accession>
<name>A0A1E7QJL0_WOLPI</name>
<evidence type="ECO:0000259" key="6">
    <source>
        <dbReference type="Pfam" id="PF08478"/>
    </source>
</evidence>
<gene>
    <name evidence="7" type="ORF">BIY23_03090</name>
</gene>
<protein>
    <recommendedName>
        <fullName evidence="6">POTRA domain-containing protein</fullName>
    </recommendedName>
</protein>
<dbReference type="RefSeq" id="WP_070065137.1">
    <property type="nucleotide sequence ID" value="NZ_MJMG01000007.1"/>
</dbReference>
<dbReference type="EMBL" id="MJMG01000007">
    <property type="protein sequence ID" value="OEY86658.1"/>
    <property type="molecule type" value="Genomic_DNA"/>
</dbReference>
<keyword evidence="4" id="KW-0472">Membrane</keyword>
<keyword evidence="3" id="KW-0812">Transmembrane</keyword>
<evidence type="ECO:0000313" key="8">
    <source>
        <dbReference type="Proteomes" id="UP000175679"/>
    </source>
</evidence>
<dbReference type="AlphaFoldDB" id="A0A1E7QJL0"/>
<dbReference type="InterPro" id="IPR013685">
    <property type="entry name" value="POTRA_FtsQ_type"/>
</dbReference>
<evidence type="ECO:0000313" key="7">
    <source>
        <dbReference type="EMBL" id="OEY86658.1"/>
    </source>
</evidence>
<sequence>MMSLFVTLIVYSSFDKIIYRYHSYIDQCNRYISNFLLNNGFSINEVIITGNYFINRESILDLIDRKQPILYVRLAKLASEIKLKNKWIKNISIYRILPNILHIDIDEYNT</sequence>
<dbReference type="Gene3D" id="3.10.20.310">
    <property type="entry name" value="membrane protein fhac"/>
    <property type="match status" value="1"/>
</dbReference>
<evidence type="ECO:0000256" key="5">
    <source>
        <dbReference type="ARBA" id="ARBA00023306"/>
    </source>
</evidence>
<comment type="caution">
    <text evidence="7">The sequence shown here is derived from an EMBL/GenBank/DDBJ whole genome shotgun (WGS) entry which is preliminary data.</text>
</comment>
<evidence type="ECO:0000256" key="3">
    <source>
        <dbReference type="ARBA" id="ARBA00022692"/>
    </source>
</evidence>
<keyword evidence="4" id="KW-1133">Transmembrane helix</keyword>
<feature type="domain" description="POTRA" evidence="6">
    <location>
        <begin position="41"/>
        <end position="108"/>
    </location>
</feature>
<keyword evidence="5" id="KW-0131">Cell cycle</keyword>
<keyword evidence="2" id="KW-0132">Cell division</keyword>
<dbReference type="Pfam" id="PF08478">
    <property type="entry name" value="POTRA_1"/>
    <property type="match status" value="1"/>
</dbReference>
<reference evidence="7 8" key="1">
    <citation type="submission" date="2016-09" db="EMBL/GenBank/DDBJ databases">
        <title>Genomic evidence for plant-parasitic nematodes as the earliest Wolbachia hosts.</title>
        <authorList>
            <person name="Brown A.M."/>
            <person name="Wasala S.K."/>
            <person name="Howe D.K."/>
            <person name="Peetz A.B."/>
            <person name="Zasada I.A."/>
            <person name="Denver D.R."/>
        </authorList>
    </citation>
    <scope>NUCLEOTIDE SEQUENCE [LARGE SCALE GENOMIC DNA]</scope>
    <source>
        <strain evidence="8">wPpe</strain>
    </source>
</reference>
<organism evidence="7 8">
    <name type="scientific">Wolbachia pipientis</name>
    <dbReference type="NCBI Taxonomy" id="955"/>
    <lineage>
        <taxon>Bacteria</taxon>
        <taxon>Pseudomonadati</taxon>
        <taxon>Pseudomonadota</taxon>
        <taxon>Alphaproteobacteria</taxon>
        <taxon>Rickettsiales</taxon>
        <taxon>Anaplasmataceae</taxon>
        <taxon>Wolbachieae</taxon>
        <taxon>Wolbachia</taxon>
    </lineage>
</organism>
<evidence type="ECO:0000256" key="2">
    <source>
        <dbReference type="ARBA" id="ARBA00022618"/>
    </source>
</evidence>